<evidence type="ECO:0000313" key="1">
    <source>
        <dbReference type="Ensembl" id="ENSMFAP00000051973.1"/>
    </source>
</evidence>
<dbReference type="GeneTree" id="ENSGT01030000239935"/>
<evidence type="ECO:0000313" key="2">
    <source>
        <dbReference type="Proteomes" id="UP000233100"/>
    </source>
</evidence>
<dbReference type="AlphaFoldDB" id="A0A7N9CHC9"/>
<dbReference type="Ensembl" id="ENSMFAT00000092811.1">
    <property type="protein sequence ID" value="ENSMFAP00000051973.1"/>
    <property type="gene ID" value="ENSMFAG00000053808.1"/>
</dbReference>
<dbReference type="Proteomes" id="UP000233100">
    <property type="component" value="Chromosome 5"/>
</dbReference>
<reference evidence="1" key="2">
    <citation type="submission" date="2025-08" db="UniProtKB">
        <authorList>
            <consortium name="Ensembl"/>
        </authorList>
    </citation>
    <scope>IDENTIFICATION</scope>
</reference>
<accession>A0A7N9CHC9</accession>
<sequence length="44" mass="5040">LTTKNCSGMHVQNMQVCYIGIHVPWWFASPINPSFPWNSSFTLV</sequence>
<organism evidence="1 2">
    <name type="scientific">Macaca fascicularis</name>
    <name type="common">Crab-eating macaque</name>
    <name type="synonym">Cynomolgus monkey</name>
    <dbReference type="NCBI Taxonomy" id="9541"/>
    <lineage>
        <taxon>Eukaryota</taxon>
        <taxon>Metazoa</taxon>
        <taxon>Chordata</taxon>
        <taxon>Craniata</taxon>
        <taxon>Vertebrata</taxon>
        <taxon>Euteleostomi</taxon>
        <taxon>Mammalia</taxon>
        <taxon>Eutheria</taxon>
        <taxon>Euarchontoglires</taxon>
        <taxon>Primates</taxon>
        <taxon>Haplorrhini</taxon>
        <taxon>Catarrhini</taxon>
        <taxon>Cercopithecidae</taxon>
        <taxon>Cercopithecinae</taxon>
        <taxon>Macaca</taxon>
    </lineage>
</organism>
<keyword evidence="2" id="KW-1185">Reference proteome</keyword>
<protein>
    <submittedName>
        <fullName evidence="1">Uncharacterized protein</fullName>
    </submittedName>
</protein>
<reference evidence="1" key="3">
    <citation type="submission" date="2025-09" db="UniProtKB">
        <authorList>
            <consortium name="Ensembl"/>
        </authorList>
    </citation>
    <scope>IDENTIFICATION</scope>
</reference>
<proteinExistence type="predicted"/>
<reference evidence="1 2" key="1">
    <citation type="submission" date="2013-03" db="EMBL/GenBank/DDBJ databases">
        <authorList>
            <person name="Warren W."/>
            <person name="Wilson R.K."/>
        </authorList>
    </citation>
    <scope>NUCLEOTIDE SEQUENCE</scope>
</reference>
<name>A0A7N9CHC9_MACFA</name>